<evidence type="ECO:0000256" key="3">
    <source>
        <dbReference type="ARBA" id="ARBA00022475"/>
    </source>
</evidence>
<feature type="domain" description="EamA" evidence="8">
    <location>
        <begin position="8"/>
        <end position="143"/>
    </location>
</feature>
<dbReference type="Proteomes" id="UP000236311">
    <property type="component" value="Unassembled WGS sequence"/>
</dbReference>
<keyword evidence="4 7" id="KW-0812">Transmembrane</keyword>
<feature type="domain" description="EamA" evidence="8">
    <location>
        <begin position="153"/>
        <end position="286"/>
    </location>
</feature>
<dbReference type="AlphaFoldDB" id="A0A2K4ZJ67"/>
<feature type="transmembrane region" description="Helical" evidence="7">
    <location>
        <begin position="156"/>
        <end position="172"/>
    </location>
</feature>
<keyword evidence="10" id="KW-1185">Reference proteome</keyword>
<dbReference type="InterPro" id="IPR037185">
    <property type="entry name" value="EmrE-like"/>
</dbReference>
<evidence type="ECO:0000259" key="8">
    <source>
        <dbReference type="Pfam" id="PF00892"/>
    </source>
</evidence>
<feature type="transmembrane region" description="Helical" evidence="7">
    <location>
        <begin position="70"/>
        <end position="91"/>
    </location>
</feature>
<evidence type="ECO:0000313" key="10">
    <source>
        <dbReference type="Proteomes" id="UP000236311"/>
    </source>
</evidence>
<dbReference type="PANTHER" id="PTHR42920:SF5">
    <property type="entry name" value="EAMA DOMAIN-CONTAINING PROTEIN"/>
    <property type="match status" value="1"/>
</dbReference>
<comment type="similarity">
    <text evidence="2">Belongs to the EamA transporter family.</text>
</comment>
<evidence type="ECO:0000313" key="9">
    <source>
        <dbReference type="EMBL" id="SOY30501.1"/>
    </source>
</evidence>
<feature type="transmembrane region" description="Helical" evidence="7">
    <location>
        <begin position="244"/>
        <end position="264"/>
    </location>
</feature>
<feature type="transmembrane region" description="Helical" evidence="7">
    <location>
        <begin position="215"/>
        <end position="232"/>
    </location>
</feature>
<comment type="subcellular location">
    <subcellularLocation>
        <location evidence="1">Cell membrane</location>
        <topology evidence="1">Multi-pass membrane protein</topology>
    </subcellularLocation>
</comment>
<evidence type="ECO:0000256" key="7">
    <source>
        <dbReference type="SAM" id="Phobius"/>
    </source>
</evidence>
<dbReference type="PANTHER" id="PTHR42920">
    <property type="entry name" value="OS03G0707200 PROTEIN-RELATED"/>
    <property type="match status" value="1"/>
</dbReference>
<evidence type="ECO:0000256" key="2">
    <source>
        <dbReference type="ARBA" id="ARBA00007362"/>
    </source>
</evidence>
<dbReference type="GO" id="GO:0005886">
    <property type="term" value="C:plasma membrane"/>
    <property type="evidence" value="ECO:0007669"/>
    <property type="project" value="UniProtKB-SubCell"/>
</dbReference>
<dbReference type="SUPFAM" id="SSF103481">
    <property type="entry name" value="Multidrug resistance efflux transporter EmrE"/>
    <property type="match status" value="2"/>
</dbReference>
<proteinExistence type="inferred from homology"/>
<dbReference type="OrthoDB" id="9804865at2"/>
<accession>A0A2K4ZJ67</accession>
<evidence type="ECO:0000256" key="5">
    <source>
        <dbReference type="ARBA" id="ARBA00022989"/>
    </source>
</evidence>
<feature type="transmembrane region" description="Helical" evidence="7">
    <location>
        <begin position="184"/>
        <end position="203"/>
    </location>
</feature>
<keyword evidence="6 7" id="KW-0472">Membrane</keyword>
<dbReference type="InterPro" id="IPR051258">
    <property type="entry name" value="Diverse_Substrate_Transporter"/>
</dbReference>
<feature type="transmembrane region" description="Helical" evidence="7">
    <location>
        <begin position="40"/>
        <end position="58"/>
    </location>
</feature>
<feature type="transmembrane region" description="Helical" evidence="7">
    <location>
        <begin position="103"/>
        <end position="122"/>
    </location>
</feature>
<keyword evidence="3" id="KW-1003">Cell membrane</keyword>
<name>A0A2K4ZJ67_9FIRM</name>
<dbReference type="RefSeq" id="WP_103240538.1">
    <property type="nucleotide sequence ID" value="NZ_JANJZD010000001.1"/>
</dbReference>
<dbReference type="EMBL" id="OFSM01000016">
    <property type="protein sequence ID" value="SOY30501.1"/>
    <property type="molecule type" value="Genomic_DNA"/>
</dbReference>
<dbReference type="Pfam" id="PF00892">
    <property type="entry name" value="EamA"/>
    <property type="match status" value="2"/>
</dbReference>
<evidence type="ECO:0000256" key="6">
    <source>
        <dbReference type="ARBA" id="ARBA00023136"/>
    </source>
</evidence>
<protein>
    <submittedName>
        <fullName evidence="9">Putative inner membrane transporter yiJE</fullName>
    </submittedName>
</protein>
<evidence type="ECO:0000256" key="4">
    <source>
        <dbReference type="ARBA" id="ARBA00022692"/>
    </source>
</evidence>
<gene>
    <name evidence="9" type="primary">yijE</name>
    <name evidence="9" type="ORF">AMURIS_03232</name>
</gene>
<keyword evidence="5 7" id="KW-1133">Transmembrane helix</keyword>
<evidence type="ECO:0000256" key="1">
    <source>
        <dbReference type="ARBA" id="ARBA00004651"/>
    </source>
</evidence>
<reference evidence="9 10" key="1">
    <citation type="submission" date="2018-01" db="EMBL/GenBank/DDBJ databases">
        <authorList>
            <person name="Gaut B.S."/>
            <person name="Morton B.R."/>
            <person name="Clegg M.T."/>
            <person name="Duvall M.R."/>
        </authorList>
    </citation>
    <scope>NUCLEOTIDE SEQUENCE [LARGE SCALE GENOMIC DNA]</scope>
    <source>
        <strain evidence="9">GP69</strain>
    </source>
</reference>
<sequence>MKISWKSSLMLFTAAFIWGTAFVAQRVGMDYLGPLSFNGARFLMGSLVLLPVICFNRGKAKKEDKKTGNLRTTALGGICCGMALCAAALLQQYGILYTTVGKAGFITTLYIILVPFFGIFLRKRIPGRVWAGAAIAAFGMYLLCMSESFSLSRGDILVLLCAILFSVHILIIDHFSPRVDGVELSCIQFLTAGIIGSCLALVFEKPDMRDFVRGIVPLAYAGILSSGVAYTLQVLGQKNTDPTIASLILSLESTVSVLAGWAILGQKMTGRELLGCAVVFCAVILVQLPGRKGSSDV</sequence>
<dbReference type="InterPro" id="IPR000620">
    <property type="entry name" value="EamA_dom"/>
</dbReference>
<organism evidence="9 10">
    <name type="scientific">Acetatifactor muris</name>
    <dbReference type="NCBI Taxonomy" id="879566"/>
    <lineage>
        <taxon>Bacteria</taxon>
        <taxon>Bacillati</taxon>
        <taxon>Bacillota</taxon>
        <taxon>Clostridia</taxon>
        <taxon>Lachnospirales</taxon>
        <taxon>Lachnospiraceae</taxon>
        <taxon>Acetatifactor</taxon>
    </lineage>
</organism>
<feature type="transmembrane region" description="Helical" evidence="7">
    <location>
        <begin position="270"/>
        <end position="288"/>
    </location>
</feature>